<dbReference type="AlphaFoldDB" id="A0ABD0JDK5"/>
<reference evidence="2 3" key="1">
    <citation type="journal article" date="2023" name="Sci. Data">
        <title>Genome assembly of the Korean intertidal mud-creeper Batillaria attramentaria.</title>
        <authorList>
            <person name="Patra A.K."/>
            <person name="Ho P.T."/>
            <person name="Jun S."/>
            <person name="Lee S.J."/>
            <person name="Kim Y."/>
            <person name="Won Y.J."/>
        </authorList>
    </citation>
    <scope>NUCLEOTIDE SEQUENCE [LARGE SCALE GENOMIC DNA]</scope>
    <source>
        <strain evidence="2">Wonlab-2016</strain>
    </source>
</reference>
<keyword evidence="3" id="KW-1185">Reference proteome</keyword>
<name>A0ABD0JDK5_9CAEN</name>
<dbReference type="EMBL" id="JACVVK020000488">
    <property type="protein sequence ID" value="KAK7471558.1"/>
    <property type="molecule type" value="Genomic_DNA"/>
</dbReference>
<evidence type="ECO:0000256" key="1">
    <source>
        <dbReference type="SAM" id="MobiDB-lite"/>
    </source>
</evidence>
<dbReference type="Proteomes" id="UP001519460">
    <property type="component" value="Unassembled WGS sequence"/>
</dbReference>
<proteinExistence type="predicted"/>
<evidence type="ECO:0000313" key="2">
    <source>
        <dbReference type="EMBL" id="KAK7471558.1"/>
    </source>
</evidence>
<comment type="caution">
    <text evidence="2">The sequence shown here is derived from an EMBL/GenBank/DDBJ whole genome shotgun (WGS) entry which is preliminary data.</text>
</comment>
<gene>
    <name evidence="2" type="ORF">BaRGS_00035786</name>
</gene>
<accession>A0ABD0JDK5</accession>
<protein>
    <submittedName>
        <fullName evidence="2">Uncharacterized protein</fullName>
    </submittedName>
</protein>
<evidence type="ECO:0000313" key="3">
    <source>
        <dbReference type="Proteomes" id="UP001519460"/>
    </source>
</evidence>
<organism evidence="2 3">
    <name type="scientific">Batillaria attramentaria</name>
    <dbReference type="NCBI Taxonomy" id="370345"/>
    <lineage>
        <taxon>Eukaryota</taxon>
        <taxon>Metazoa</taxon>
        <taxon>Spiralia</taxon>
        <taxon>Lophotrochozoa</taxon>
        <taxon>Mollusca</taxon>
        <taxon>Gastropoda</taxon>
        <taxon>Caenogastropoda</taxon>
        <taxon>Sorbeoconcha</taxon>
        <taxon>Cerithioidea</taxon>
        <taxon>Batillariidae</taxon>
        <taxon>Batillaria</taxon>
    </lineage>
</organism>
<feature type="region of interest" description="Disordered" evidence="1">
    <location>
        <begin position="1"/>
        <end position="25"/>
    </location>
</feature>
<sequence>MAARGGSWEREGDEEDGTRELCKGQNPRTARFPLLWQSAKMTGLNDWQFVCFHLHCGSLSCSRRPRARADAELRTQVAHASNFRRPRGVPSGGLLEVTGP</sequence>